<dbReference type="GO" id="GO:0016779">
    <property type="term" value="F:nucleotidyltransferase activity"/>
    <property type="evidence" value="ECO:0007669"/>
    <property type="project" value="UniProtKB-ARBA"/>
</dbReference>
<dbReference type="EMBL" id="MLJW01000011">
    <property type="protein sequence ID" value="OIR14685.1"/>
    <property type="molecule type" value="Genomic_DNA"/>
</dbReference>
<dbReference type="Pfam" id="PF12804">
    <property type="entry name" value="NTP_transf_3"/>
    <property type="match status" value="1"/>
</dbReference>
<dbReference type="CDD" id="cd04182">
    <property type="entry name" value="GT_2_like_f"/>
    <property type="match status" value="1"/>
</dbReference>
<dbReference type="SUPFAM" id="SSF53448">
    <property type="entry name" value="Nucleotide-diphospho-sugar transferases"/>
    <property type="match status" value="1"/>
</dbReference>
<gene>
    <name evidence="2" type="primary">pucB</name>
    <name evidence="2" type="ORF">GALL_44910</name>
</gene>
<dbReference type="AlphaFoldDB" id="A0A1J5TEC7"/>
<dbReference type="InterPro" id="IPR025877">
    <property type="entry name" value="MobA-like_NTP_Trfase"/>
</dbReference>
<proteinExistence type="predicted"/>
<evidence type="ECO:0000313" key="2">
    <source>
        <dbReference type="EMBL" id="OIR14685.1"/>
    </source>
</evidence>
<dbReference type="Gene3D" id="3.90.550.10">
    <property type="entry name" value="Spore Coat Polysaccharide Biosynthesis Protein SpsA, Chain A"/>
    <property type="match status" value="1"/>
</dbReference>
<evidence type="ECO:0000259" key="1">
    <source>
        <dbReference type="Pfam" id="PF12804"/>
    </source>
</evidence>
<comment type="caution">
    <text evidence="2">The sequence shown here is derived from an EMBL/GenBank/DDBJ whole genome shotgun (WGS) entry which is preliminary data.</text>
</comment>
<accession>A0A1J5TEC7</accession>
<dbReference type="PANTHER" id="PTHR43777:SF1">
    <property type="entry name" value="MOLYBDENUM COFACTOR CYTIDYLYLTRANSFERASE"/>
    <property type="match status" value="1"/>
</dbReference>
<feature type="domain" description="MobA-like NTP transferase" evidence="1">
    <location>
        <begin position="9"/>
        <end position="176"/>
    </location>
</feature>
<name>A0A1J5TEC7_9ZZZZ</name>
<reference evidence="2" key="1">
    <citation type="submission" date="2016-10" db="EMBL/GenBank/DDBJ databases">
        <title>Sequence of Gallionella enrichment culture.</title>
        <authorList>
            <person name="Poehlein A."/>
            <person name="Muehling M."/>
            <person name="Daniel R."/>
        </authorList>
    </citation>
    <scope>NUCLEOTIDE SEQUENCE</scope>
</reference>
<organism evidence="2">
    <name type="scientific">mine drainage metagenome</name>
    <dbReference type="NCBI Taxonomy" id="410659"/>
    <lineage>
        <taxon>unclassified sequences</taxon>
        <taxon>metagenomes</taxon>
        <taxon>ecological metagenomes</taxon>
    </lineage>
</organism>
<dbReference type="InterPro" id="IPR029044">
    <property type="entry name" value="Nucleotide-diphossugar_trans"/>
</dbReference>
<dbReference type="PANTHER" id="PTHR43777">
    <property type="entry name" value="MOLYBDENUM COFACTOR CYTIDYLYLTRANSFERASE"/>
    <property type="match status" value="1"/>
</dbReference>
<sequence>MPDRAGIAAIVLAAGSSSRFGSEKLLHPVTLQGVTLPLAAHSLRPWLENFEHTTVVVRPGSETLCGAITAALGATASASIRWSVCQDAAQGMAASLACGVRANLEAAGWMIGLADMPALPSAAIAGVRSALLAGADLSATMRDGRRGHPAGFSHLYGEELLALKGDAGARHLLERDKSNLVQIEIGDNGIFADVDVPGDLHRL</sequence>
<protein>
    <submittedName>
        <fullName evidence="2">Purine catabolism protein PucB</fullName>
    </submittedName>
</protein>